<evidence type="ECO:0000256" key="1">
    <source>
        <dbReference type="ARBA" id="ARBA00001974"/>
    </source>
</evidence>
<dbReference type="PRINTS" id="PR00371">
    <property type="entry name" value="FPNCR"/>
</dbReference>
<keyword evidence="4" id="KW-1185">Reference proteome</keyword>
<dbReference type="InterPro" id="IPR017927">
    <property type="entry name" value="FAD-bd_FR_type"/>
</dbReference>
<sequence length="229" mass="25409">MPHQNVDIPLTVIARRPETPDHLTLVFQRPPRFEFEAGDWIDLEIPGQELAGGRTYSLSSSPGEPDLAITFKVGQSGFKRALQDLSPGDQLRMTAYGNDYDFSLRQHRSSVLIAAGVGVAPFRSMIAEMAETASGESAHLIYLNRTDEFLFKSELDGWSEQLSGVRINYVVTAGMKSKERRRILADSVDDAVHYYYIAGPPAMIEATEAVLMDAGADHHDIRIDSFDGY</sequence>
<dbReference type="CDD" id="cd00322">
    <property type="entry name" value="FNR_like"/>
    <property type="match status" value="1"/>
</dbReference>
<reference evidence="4" key="1">
    <citation type="submission" date="2018-09" db="EMBL/GenBank/DDBJ databases">
        <authorList>
            <person name="Zhu H."/>
        </authorList>
    </citation>
    <scope>NUCLEOTIDE SEQUENCE [LARGE SCALE GENOMIC DNA]</scope>
    <source>
        <strain evidence="4">K1W22B-1</strain>
    </source>
</reference>
<dbReference type="OrthoDB" id="9801223at2"/>
<dbReference type="PRINTS" id="PR00410">
    <property type="entry name" value="PHEHYDRXLASE"/>
</dbReference>
<evidence type="ECO:0000259" key="2">
    <source>
        <dbReference type="PROSITE" id="PS51384"/>
    </source>
</evidence>
<dbReference type="InterPro" id="IPR017938">
    <property type="entry name" value="Riboflavin_synthase-like_b-brl"/>
</dbReference>
<dbReference type="Gene3D" id="2.40.30.10">
    <property type="entry name" value="Translation factors"/>
    <property type="match status" value="1"/>
</dbReference>
<dbReference type="RefSeq" id="WP_120061505.1">
    <property type="nucleotide sequence ID" value="NZ_QYRP01000002.1"/>
</dbReference>
<dbReference type="Proteomes" id="UP000276542">
    <property type="component" value="Unassembled WGS sequence"/>
</dbReference>
<dbReference type="SUPFAM" id="SSF52343">
    <property type="entry name" value="Ferredoxin reductase-like, C-terminal NADP-linked domain"/>
    <property type="match status" value="1"/>
</dbReference>
<comment type="cofactor">
    <cofactor evidence="1">
        <name>FAD</name>
        <dbReference type="ChEBI" id="CHEBI:57692"/>
    </cofactor>
</comment>
<dbReference type="PROSITE" id="PS51384">
    <property type="entry name" value="FAD_FR"/>
    <property type="match status" value="1"/>
</dbReference>
<dbReference type="InterPro" id="IPR050415">
    <property type="entry name" value="MRET"/>
</dbReference>
<dbReference type="GO" id="GO:0016491">
    <property type="term" value="F:oxidoreductase activity"/>
    <property type="evidence" value="ECO:0007669"/>
    <property type="project" value="InterPro"/>
</dbReference>
<proteinExistence type="predicted"/>
<dbReference type="Pfam" id="PF00175">
    <property type="entry name" value="NAD_binding_1"/>
    <property type="match status" value="1"/>
</dbReference>
<accession>A0A3A5HB55</accession>
<comment type="caution">
    <text evidence="3">The sequence shown here is derived from an EMBL/GenBank/DDBJ whole genome shotgun (WGS) entry which is preliminary data.</text>
</comment>
<dbReference type="SUPFAM" id="SSF63380">
    <property type="entry name" value="Riboflavin synthase domain-like"/>
    <property type="match status" value="1"/>
</dbReference>
<dbReference type="Gene3D" id="3.40.50.80">
    <property type="entry name" value="Nucleotide-binding domain of ferredoxin-NADP reductase (FNR) module"/>
    <property type="match status" value="1"/>
</dbReference>
<dbReference type="InterPro" id="IPR001433">
    <property type="entry name" value="OxRdtase_FAD/NAD-bd"/>
</dbReference>
<dbReference type="EMBL" id="QYRP01000002">
    <property type="protein sequence ID" value="RJS47542.1"/>
    <property type="molecule type" value="Genomic_DNA"/>
</dbReference>
<dbReference type="InterPro" id="IPR001709">
    <property type="entry name" value="Flavoprot_Pyr_Nucl_cyt_Rdtase"/>
</dbReference>
<feature type="domain" description="FAD-binding FR-type" evidence="2">
    <location>
        <begin position="5"/>
        <end position="105"/>
    </location>
</feature>
<dbReference type="InterPro" id="IPR039261">
    <property type="entry name" value="FNR_nucleotide-bd"/>
</dbReference>
<evidence type="ECO:0000313" key="4">
    <source>
        <dbReference type="Proteomes" id="UP000276542"/>
    </source>
</evidence>
<gene>
    <name evidence="3" type="ORF">D4739_15865</name>
</gene>
<protein>
    <submittedName>
        <fullName evidence="3">FAD-dependent oxidoreductase</fullName>
    </submittedName>
</protein>
<name>A0A3A5HB55_9ACTN</name>
<dbReference type="AlphaFoldDB" id="A0A3A5HB55"/>
<dbReference type="PANTHER" id="PTHR47354">
    <property type="entry name" value="NADH OXIDOREDUCTASE HCR"/>
    <property type="match status" value="1"/>
</dbReference>
<evidence type="ECO:0000313" key="3">
    <source>
        <dbReference type="EMBL" id="RJS47542.1"/>
    </source>
</evidence>
<dbReference type="PANTHER" id="PTHR47354:SF5">
    <property type="entry name" value="PROTEIN RFBI"/>
    <property type="match status" value="1"/>
</dbReference>
<organism evidence="3 4">
    <name type="scientific">Nocardioides cavernaquae</name>
    <dbReference type="NCBI Taxonomy" id="2321396"/>
    <lineage>
        <taxon>Bacteria</taxon>
        <taxon>Bacillati</taxon>
        <taxon>Actinomycetota</taxon>
        <taxon>Actinomycetes</taxon>
        <taxon>Propionibacteriales</taxon>
        <taxon>Nocardioidaceae</taxon>
        <taxon>Nocardioides</taxon>
    </lineage>
</organism>